<dbReference type="PANTHER" id="PTHR33398:SF1">
    <property type="entry name" value="SMALL RIBOSOMAL SUBUNIT PROTEIN BS20C"/>
    <property type="match status" value="1"/>
</dbReference>
<gene>
    <name evidence="7 10" type="primary">rpsT</name>
    <name evidence="9" type="ORF">RradSPS_1524</name>
    <name evidence="10" type="ORF">SIL72_09245</name>
</gene>
<sequence>MPAPSKRDKQSAKRFEQKRGERTNLRTVSKNFYKALDAGDLEKAREVRNRAQKTFDSAASRGIIHANKASRKVSRFDQALAKASAAE</sequence>
<dbReference type="InterPro" id="IPR036510">
    <property type="entry name" value="Ribosomal_bS20_sf"/>
</dbReference>
<keyword evidence="4 7" id="KW-0689">Ribosomal protein</keyword>
<dbReference type="EMBL" id="CP007514">
    <property type="protein sequence ID" value="AHY46807.1"/>
    <property type="molecule type" value="Genomic_DNA"/>
</dbReference>
<proteinExistence type="inferred from homology"/>
<dbReference type="NCBIfam" id="TIGR00029">
    <property type="entry name" value="S20"/>
    <property type="match status" value="1"/>
</dbReference>
<organism evidence="9 11">
    <name type="scientific">Rubrobacter radiotolerans</name>
    <name type="common">Arthrobacter radiotolerans</name>
    <dbReference type="NCBI Taxonomy" id="42256"/>
    <lineage>
        <taxon>Bacteria</taxon>
        <taxon>Bacillati</taxon>
        <taxon>Actinomycetota</taxon>
        <taxon>Rubrobacteria</taxon>
        <taxon>Rubrobacterales</taxon>
        <taxon>Rubrobacteraceae</taxon>
        <taxon>Rubrobacter</taxon>
    </lineage>
</organism>
<dbReference type="PANTHER" id="PTHR33398">
    <property type="entry name" value="30S RIBOSOMAL PROTEIN S20"/>
    <property type="match status" value="1"/>
</dbReference>
<dbReference type="GO" id="GO:0015935">
    <property type="term" value="C:small ribosomal subunit"/>
    <property type="evidence" value="ECO:0007669"/>
    <property type="project" value="TreeGrafter"/>
</dbReference>
<evidence type="ECO:0000313" key="10">
    <source>
        <dbReference type="EMBL" id="MDX5894214.1"/>
    </source>
</evidence>
<feature type="region of interest" description="Disordered" evidence="8">
    <location>
        <begin position="1"/>
        <end position="24"/>
    </location>
</feature>
<dbReference type="Pfam" id="PF01649">
    <property type="entry name" value="Ribosomal_S20p"/>
    <property type="match status" value="1"/>
</dbReference>
<evidence type="ECO:0000256" key="5">
    <source>
        <dbReference type="ARBA" id="ARBA00023274"/>
    </source>
</evidence>
<evidence type="ECO:0000256" key="2">
    <source>
        <dbReference type="ARBA" id="ARBA00022730"/>
    </source>
</evidence>
<dbReference type="RefSeq" id="WP_038681761.1">
    <property type="nucleotide sequence ID" value="NZ_CP007514.1"/>
</dbReference>
<dbReference type="STRING" id="42256.RradSPS_1524"/>
<dbReference type="GO" id="GO:0003735">
    <property type="term" value="F:structural constituent of ribosome"/>
    <property type="evidence" value="ECO:0007669"/>
    <property type="project" value="InterPro"/>
</dbReference>
<accession>A0A023X2W7</accession>
<dbReference type="eggNOG" id="COG0268">
    <property type="taxonomic scope" value="Bacteria"/>
</dbReference>
<evidence type="ECO:0000256" key="7">
    <source>
        <dbReference type="HAMAP-Rule" id="MF_00500"/>
    </source>
</evidence>
<evidence type="ECO:0000256" key="1">
    <source>
        <dbReference type="ARBA" id="ARBA00007634"/>
    </source>
</evidence>
<comment type="function">
    <text evidence="7">Binds directly to 16S ribosomal RNA.</text>
</comment>
<dbReference type="GO" id="GO:0005829">
    <property type="term" value="C:cytosol"/>
    <property type="evidence" value="ECO:0007669"/>
    <property type="project" value="TreeGrafter"/>
</dbReference>
<evidence type="ECO:0000256" key="4">
    <source>
        <dbReference type="ARBA" id="ARBA00022980"/>
    </source>
</evidence>
<evidence type="ECO:0000313" key="9">
    <source>
        <dbReference type="EMBL" id="AHY46807.1"/>
    </source>
</evidence>
<evidence type="ECO:0000256" key="3">
    <source>
        <dbReference type="ARBA" id="ARBA00022884"/>
    </source>
</evidence>
<dbReference type="GO" id="GO:0006412">
    <property type="term" value="P:translation"/>
    <property type="evidence" value="ECO:0007669"/>
    <property type="project" value="UniProtKB-UniRule"/>
</dbReference>
<protein>
    <recommendedName>
        <fullName evidence="6 7">Small ribosomal subunit protein bS20</fullName>
    </recommendedName>
</protein>
<dbReference type="HAMAP" id="MF_00500">
    <property type="entry name" value="Ribosomal_bS20"/>
    <property type="match status" value="1"/>
</dbReference>
<comment type="similarity">
    <text evidence="1 7">Belongs to the bacterial ribosomal protein bS20 family.</text>
</comment>
<dbReference type="EMBL" id="JAWXXX010000001">
    <property type="protein sequence ID" value="MDX5894214.1"/>
    <property type="molecule type" value="Genomic_DNA"/>
</dbReference>
<evidence type="ECO:0000256" key="6">
    <source>
        <dbReference type="ARBA" id="ARBA00035136"/>
    </source>
</evidence>
<dbReference type="SUPFAM" id="SSF46992">
    <property type="entry name" value="Ribosomal protein S20"/>
    <property type="match status" value="1"/>
</dbReference>
<dbReference type="HOGENOM" id="CLU_160655_4_0_11"/>
<dbReference type="KEGG" id="rrd:RradSPS_1524"/>
<evidence type="ECO:0000313" key="11">
    <source>
        <dbReference type="Proteomes" id="UP000025229"/>
    </source>
</evidence>
<reference evidence="9 11" key="1">
    <citation type="submission" date="2014-03" db="EMBL/GenBank/DDBJ databases">
        <title>Complete genome sequence of the Radio-Resistant Rubrobacter radiotolerans RSPS-4.</title>
        <authorList>
            <person name="Egas C.C."/>
            <person name="Barroso C.C."/>
            <person name="Froufe H.J.C."/>
            <person name="Pacheco J.J."/>
            <person name="Albuquerque L.L."/>
            <person name="da Costa M.M.S."/>
        </authorList>
    </citation>
    <scope>NUCLEOTIDE SEQUENCE [LARGE SCALE GENOMIC DNA]</scope>
    <source>
        <strain evidence="9 11">RSPS-4</strain>
    </source>
</reference>
<keyword evidence="2 7" id="KW-0699">rRNA-binding</keyword>
<dbReference type="InterPro" id="IPR002583">
    <property type="entry name" value="Ribosomal_bS20"/>
</dbReference>
<keyword evidence="5 7" id="KW-0687">Ribonucleoprotein</keyword>
<keyword evidence="3 7" id="KW-0694">RNA-binding</keyword>
<evidence type="ECO:0000256" key="8">
    <source>
        <dbReference type="SAM" id="MobiDB-lite"/>
    </source>
</evidence>
<keyword evidence="11" id="KW-1185">Reference proteome</keyword>
<name>A0A023X2W7_RUBRA</name>
<dbReference type="AlphaFoldDB" id="A0A023X2W7"/>
<dbReference type="Proteomes" id="UP001281130">
    <property type="component" value="Unassembled WGS sequence"/>
</dbReference>
<dbReference type="GO" id="GO:0070181">
    <property type="term" value="F:small ribosomal subunit rRNA binding"/>
    <property type="evidence" value="ECO:0007669"/>
    <property type="project" value="TreeGrafter"/>
</dbReference>
<reference evidence="10" key="2">
    <citation type="submission" date="2023-11" db="EMBL/GenBank/DDBJ databases">
        <title>MicrobeMod: A computational toolkit for identifying prokaryotic methylation and restriction-modification with nanopore sequencing.</title>
        <authorList>
            <person name="Crits-Christoph A."/>
            <person name="Kang S.C."/>
            <person name="Lee H."/>
            <person name="Ostrov N."/>
        </authorList>
    </citation>
    <scope>NUCLEOTIDE SEQUENCE</scope>
    <source>
        <strain evidence="10">ATCC 51242</strain>
    </source>
</reference>
<dbReference type="Gene3D" id="1.20.58.110">
    <property type="entry name" value="Ribosomal protein S20"/>
    <property type="match status" value="1"/>
</dbReference>
<dbReference type="Proteomes" id="UP000025229">
    <property type="component" value="Chromosome"/>
</dbReference>